<accession>A0A0G4L6J6</accession>
<dbReference type="AlphaFoldDB" id="A0A0G4L6J6"/>
<proteinExistence type="predicted"/>
<evidence type="ECO:0000256" key="2">
    <source>
        <dbReference type="SAM" id="Phobius"/>
    </source>
</evidence>
<evidence type="ECO:0000313" key="4">
    <source>
        <dbReference type="Proteomes" id="UP000045706"/>
    </source>
</evidence>
<reference evidence="4" key="1">
    <citation type="submission" date="2015-05" db="EMBL/GenBank/DDBJ databases">
        <authorList>
            <person name="Fogelqvist Johan"/>
        </authorList>
    </citation>
    <scope>NUCLEOTIDE SEQUENCE [LARGE SCALE GENOMIC DNA]</scope>
</reference>
<evidence type="ECO:0000313" key="3">
    <source>
        <dbReference type="EMBL" id="CRK17601.1"/>
    </source>
</evidence>
<feature type="transmembrane region" description="Helical" evidence="2">
    <location>
        <begin position="144"/>
        <end position="170"/>
    </location>
</feature>
<keyword evidence="2" id="KW-1133">Transmembrane helix</keyword>
<dbReference type="Pfam" id="PF12351">
    <property type="entry name" value="Fig1"/>
    <property type="match status" value="1"/>
</dbReference>
<sequence length="175" mass="19424">MAYWRVPQITWNEEFDKLNSLAIRLQWVDASRESIFAKDKDGLLNISKGGMRMFQTGGAMVRNIEEAPFDACIELSTRTTPALLNEDRTRTELRANLYSTEIAYFTARNPDPTVAPQNGERGEGSAQDFGNGAVRSAVGTSAMVLGWFSFAQLIIVTIGLLVMILSIRVLSQMVD</sequence>
<dbReference type="GO" id="GO:0016020">
    <property type="term" value="C:membrane"/>
    <property type="evidence" value="ECO:0007669"/>
    <property type="project" value="InterPro"/>
</dbReference>
<keyword evidence="2" id="KW-0812">Transmembrane</keyword>
<organism evidence="3 4">
    <name type="scientific">Verticillium longisporum</name>
    <name type="common">Verticillium dahliae var. longisporum</name>
    <dbReference type="NCBI Taxonomy" id="100787"/>
    <lineage>
        <taxon>Eukaryota</taxon>
        <taxon>Fungi</taxon>
        <taxon>Dikarya</taxon>
        <taxon>Ascomycota</taxon>
        <taxon>Pezizomycotina</taxon>
        <taxon>Sordariomycetes</taxon>
        <taxon>Hypocreomycetidae</taxon>
        <taxon>Glomerellales</taxon>
        <taxon>Plectosphaerellaceae</taxon>
        <taxon>Verticillium</taxon>
    </lineage>
</organism>
<evidence type="ECO:0000256" key="1">
    <source>
        <dbReference type="SAM" id="MobiDB-lite"/>
    </source>
</evidence>
<keyword evidence="2" id="KW-0472">Membrane</keyword>
<feature type="region of interest" description="Disordered" evidence="1">
    <location>
        <begin position="109"/>
        <end position="130"/>
    </location>
</feature>
<gene>
    <name evidence="3" type="ORF">BN1723_011365</name>
</gene>
<name>A0A0G4L6J6_VERLO</name>
<protein>
    <submittedName>
        <fullName evidence="3">Uncharacterized protein</fullName>
    </submittedName>
</protein>
<dbReference type="EMBL" id="CVQI01008113">
    <property type="protein sequence ID" value="CRK17601.1"/>
    <property type="molecule type" value="Genomic_DNA"/>
</dbReference>
<dbReference type="Proteomes" id="UP000045706">
    <property type="component" value="Unassembled WGS sequence"/>
</dbReference>
<dbReference type="InterPro" id="IPR033481">
    <property type="entry name" value="Dni1/Fig1"/>
</dbReference>